<dbReference type="EMBL" id="CAJJDN010000403">
    <property type="protein sequence ID" value="CAD8131192.1"/>
    <property type="molecule type" value="Genomic_DNA"/>
</dbReference>
<dbReference type="Proteomes" id="UP000692954">
    <property type="component" value="Unassembled WGS sequence"/>
</dbReference>
<evidence type="ECO:0000313" key="1">
    <source>
        <dbReference type="EMBL" id="CAD8131192.1"/>
    </source>
</evidence>
<dbReference type="AlphaFoldDB" id="A0A8S1RV17"/>
<gene>
    <name evidence="1" type="ORF">PSON_ATCC_30995.1.T4030002</name>
</gene>
<evidence type="ECO:0000313" key="2">
    <source>
        <dbReference type="Proteomes" id="UP000692954"/>
    </source>
</evidence>
<keyword evidence="2" id="KW-1185">Reference proteome</keyword>
<accession>A0A8S1RV17</accession>
<sequence>MIIDTTLETGCGKSKICKFIKKGYTKPIIEVGNTYQIKGKLEKIVILYY</sequence>
<comment type="caution">
    <text evidence="1">The sequence shown here is derived from an EMBL/GenBank/DDBJ whole genome shotgun (WGS) entry which is preliminary data.</text>
</comment>
<organism evidence="1 2">
    <name type="scientific">Paramecium sonneborni</name>
    <dbReference type="NCBI Taxonomy" id="65129"/>
    <lineage>
        <taxon>Eukaryota</taxon>
        <taxon>Sar</taxon>
        <taxon>Alveolata</taxon>
        <taxon>Ciliophora</taxon>
        <taxon>Intramacronucleata</taxon>
        <taxon>Oligohymenophorea</taxon>
        <taxon>Peniculida</taxon>
        <taxon>Parameciidae</taxon>
        <taxon>Paramecium</taxon>
    </lineage>
</organism>
<protein>
    <submittedName>
        <fullName evidence="1">Uncharacterized protein</fullName>
    </submittedName>
</protein>
<dbReference type="OrthoDB" id="424302at2759"/>
<name>A0A8S1RV17_9CILI</name>
<reference evidence="1" key="1">
    <citation type="submission" date="2021-01" db="EMBL/GenBank/DDBJ databases">
        <authorList>
            <consortium name="Genoscope - CEA"/>
            <person name="William W."/>
        </authorList>
    </citation>
    <scope>NUCLEOTIDE SEQUENCE</scope>
</reference>
<proteinExistence type="predicted"/>